<dbReference type="STRING" id="1280946.HY29_08285"/>
<organism evidence="2 3">
    <name type="scientific">Hyphomonas beringensis</name>
    <dbReference type="NCBI Taxonomy" id="1280946"/>
    <lineage>
        <taxon>Bacteria</taxon>
        <taxon>Pseudomonadati</taxon>
        <taxon>Pseudomonadota</taxon>
        <taxon>Alphaproteobacteria</taxon>
        <taxon>Hyphomonadales</taxon>
        <taxon>Hyphomonadaceae</taxon>
        <taxon>Hyphomonas</taxon>
    </lineage>
</organism>
<dbReference type="Proteomes" id="UP000027037">
    <property type="component" value="Unassembled WGS sequence"/>
</dbReference>
<evidence type="ECO:0000313" key="3">
    <source>
        <dbReference type="Proteomes" id="UP000027037"/>
    </source>
</evidence>
<reference evidence="2 3" key="1">
    <citation type="journal article" date="2014" name="Antonie Van Leeuwenhoek">
        <title>Hyphomonas beringensis sp. nov. and Hyphomonas chukchiensis sp. nov., isolated from surface seawater of the Bering Sea and Chukchi Sea.</title>
        <authorList>
            <person name="Li C."/>
            <person name="Lai Q."/>
            <person name="Li G."/>
            <person name="Dong C."/>
            <person name="Wang J."/>
            <person name="Liao Y."/>
            <person name="Shao Z."/>
        </authorList>
    </citation>
    <scope>NUCLEOTIDE SEQUENCE [LARGE SCALE GENOMIC DNA]</scope>
    <source>
        <strain evidence="2 3">25B14_1</strain>
    </source>
</reference>
<dbReference type="AlphaFoldDB" id="A0A062UJ09"/>
<dbReference type="Pfam" id="PF12146">
    <property type="entry name" value="Hydrolase_4"/>
    <property type="match status" value="1"/>
</dbReference>
<dbReference type="RefSeq" id="WP_241765114.1">
    <property type="nucleotide sequence ID" value="NZ_AWFF01000013.1"/>
</dbReference>
<sequence>MKPPEPVFLPEESTFVSFDCARLGLTVWPAEGTDQPEYVVIGLHGMNDYANAFHIAAPYWAEQGVTTYAYDQRGFGRSPERGVWPDEEVMRQDLRTATALARKSHPDATIAVIGISMGGSVALSAFGSDNPPDADRLIASGPGLRGWGAMNFLYRASLWASAHARPGWIVRPPARFVHIEPSDNIEMLRRASEDPLMLTENRIDQVYGLVSLMESAHQSVQDLPPKLPVLLSYGANDYVVPPKGVKRTAKELPDHVRTVYYEDGYHMLTRDLQAETVNADYLAFMVNPAGDLPSHSPEWPFR</sequence>
<evidence type="ECO:0000259" key="1">
    <source>
        <dbReference type="Pfam" id="PF12146"/>
    </source>
</evidence>
<dbReference type="SUPFAM" id="SSF53474">
    <property type="entry name" value="alpha/beta-Hydrolases"/>
    <property type="match status" value="1"/>
</dbReference>
<gene>
    <name evidence="2" type="ORF">HY29_08285</name>
</gene>
<dbReference type="PATRIC" id="fig|1280946.3.peg.450"/>
<comment type="caution">
    <text evidence="2">The sequence shown here is derived from an EMBL/GenBank/DDBJ whole genome shotgun (WGS) entry which is preliminary data.</text>
</comment>
<protein>
    <recommendedName>
        <fullName evidence="1">Serine aminopeptidase S33 domain-containing protein</fullName>
    </recommendedName>
</protein>
<dbReference type="Gene3D" id="3.40.50.1820">
    <property type="entry name" value="alpha/beta hydrolase"/>
    <property type="match status" value="1"/>
</dbReference>
<dbReference type="EMBL" id="AWFF01000013">
    <property type="protein sequence ID" value="KCZ56569.1"/>
    <property type="molecule type" value="Genomic_DNA"/>
</dbReference>
<feature type="domain" description="Serine aminopeptidase S33" evidence="1">
    <location>
        <begin position="35"/>
        <end position="272"/>
    </location>
</feature>
<dbReference type="eggNOG" id="COG2267">
    <property type="taxonomic scope" value="Bacteria"/>
</dbReference>
<dbReference type="InterPro" id="IPR051044">
    <property type="entry name" value="MAG_DAG_Lipase"/>
</dbReference>
<dbReference type="PRINTS" id="PR00111">
    <property type="entry name" value="ABHYDROLASE"/>
</dbReference>
<dbReference type="InterPro" id="IPR000073">
    <property type="entry name" value="AB_hydrolase_1"/>
</dbReference>
<keyword evidence="3" id="KW-1185">Reference proteome</keyword>
<proteinExistence type="predicted"/>
<dbReference type="InterPro" id="IPR022742">
    <property type="entry name" value="Hydrolase_4"/>
</dbReference>
<evidence type="ECO:0000313" key="2">
    <source>
        <dbReference type="EMBL" id="KCZ56569.1"/>
    </source>
</evidence>
<name>A0A062UJ09_9PROT</name>
<dbReference type="InterPro" id="IPR029058">
    <property type="entry name" value="AB_hydrolase_fold"/>
</dbReference>
<dbReference type="PANTHER" id="PTHR11614">
    <property type="entry name" value="PHOSPHOLIPASE-RELATED"/>
    <property type="match status" value="1"/>
</dbReference>
<accession>A0A062UJ09</accession>